<dbReference type="Gene3D" id="3.40.50.300">
    <property type="entry name" value="P-loop containing nucleotide triphosphate hydrolases"/>
    <property type="match status" value="1"/>
</dbReference>
<dbReference type="Pfam" id="PF02463">
    <property type="entry name" value="SMC_N"/>
    <property type="match status" value="1"/>
</dbReference>
<dbReference type="GO" id="GO:0003697">
    <property type="term" value="F:single-stranded DNA binding"/>
    <property type="evidence" value="ECO:0007669"/>
    <property type="project" value="UniProtKB-UniRule"/>
</dbReference>
<evidence type="ECO:0000256" key="3">
    <source>
        <dbReference type="ARBA" id="ARBA00020170"/>
    </source>
</evidence>
<evidence type="ECO:0000256" key="4">
    <source>
        <dbReference type="ARBA" id="ARBA00022490"/>
    </source>
</evidence>
<keyword evidence="6 9" id="KW-0547">Nucleotide-binding</keyword>
<dbReference type="OrthoDB" id="5289054at2"/>
<dbReference type="InterPro" id="IPR001238">
    <property type="entry name" value="DNA-binding_RecF"/>
</dbReference>
<dbReference type="InterPro" id="IPR042174">
    <property type="entry name" value="RecF_2"/>
</dbReference>
<evidence type="ECO:0000313" key="13">
    <source>
        <dbReference type="Proteomes" id="UP000238196"/>
    </source>
</evidence>
<dbReference type="EMBL" id="PRLP01000021">
    <property type="protein sequence ID" value="PPC78066.1"/>
    <property type="molecule type" value="Genomic_DNA"/>
</dbReference>
<keyword evidence="9 10" id="KW-0742">SOS response</keyword>
<dbReference type="PANTHER" id="PTHR32182:SF0">
    <property type="entry name" value="DNA REPLICATION AND REPAIR PROTEIN RECF"/>
    <property type="match status" value="1"/>
</dbReference>
<organism evidence="12 13">
    <name type="scientific">Proteobacteria bacterium 228</name>
    <dbReference type="NCBI Taxonomy" id="2083153"/>
    <lineage>
        <taxon>Bacteria</taxon>
        <taxon>Pseudomonadati</taxon>
        <taxon>Pseudomonadota</taxon>
    </lineage>
</organism>
<dbReference type="InterPro" id="IPR018078">
    <property type="entry name" value="DNA-binding_RecF_CS"/>
</dbReference>
<dbReference type="GO" id="GO:0009432">
    <property type="term" value="P:SOS response"/>
    <property type="evidence" value="ECO:0007669"/>
    <property type="project" value="UniProtKB-UniRule"/>
</dbReference>
<keyword evidence="9 10" id="KW-0234">DNA repair</keyword>
<feature type="domain" description="RecF/RecN/SMC N-terminal" evidence="11">
    <location>
        <begin position="3"/>
        <end position="357"/>
    </location>
</feature>
<proteinExistence type="inferred from homology"/>
<keyword evidence="7 9" id="KW-0067">ATP-binding</keyword>
<protein>
    <recommendedName>
        <fullName evidence="3 9">DNA replication and repair protein RecF</fullName>
    </recommendedName>
</protein>
<comment type="subcellular location">
    <subcellularLocation>
        <location evidence="1 9 10">Cytoplasm</location>
    </subcellularLocation>
</comment>
<gene>
    <name evidence="9" type="primary">recF</name>
    <name evidence="12" type="ORF">C4K68_07395</name>
</gene>
<keyword evidence="5 9" id="KW-0235">DNA replication</keyword>
<evidence type="ECO:0000259" key="11">
    <source>
        <dbReference type="Pfam" id="PF02463"/>
    </source>
</evidence>
<dbReference type="HAMAP" id="MF_00365">
    <property type="entry name" value="RecF"/>
    <property type="match status" value="1"/>
</dbReference>
<dbReference type="PROSITE" id="PS00617">
    <property type="entry name" value="RECF_1"/>
    <property type="match status" value="1"/>
</dbReference>
<dbReference type="InterPro" id="IPR003395">
    <property type="entry name" value="RecF/RecN/SMC_N"/>
</dbReference>
<keyword evidence="9 10" id="KW-0227">DNA damage</keyword>
<keyword evidence="8 9" id="KW-0238">DNA-binding</keyword>
<dbReference type="Proteomes" id="UP000238196">
    <property type="component" value="Unassembled WGS sequence"/>
</dbReference>
<dbReference type="GO" id="GO:0006260">
    <property type="term" value="P:DNA replication"/>
    <property type="evidence" value="ECO:0007669"/>
    <property type="project" value="UniProtKB-UniRule"/>
</dbReference>
<feature type="binding site" evidence="9">
    <location>
        <begin position="30"/>
        <end position="37"/>
    </location>
    <ligand>
        <name>ATP</name>
        <dbReference type="ChEBI" id="CHEBI:30616"/>
    </ligand>
</feature>
<evidence type="ECO:0000256" key="6">
    <source>
        <dbReference type="ARBA" id="ARBA00022741"/>
    </source>
</evidence>
<evidence type="ECO:0000256" key="8">
    <source>
        <dbReference type="ARBA" id="ARBA00023125"/>
    </source>
</evidence>
<comment type="function">
    <text evidence="9 10">The RecF protein is involved in DNA metabolism; it is required for DNA replication and normal SOS inducibility. RecF binds preferentially to single-stranded, linear DNA. It also seems to bind ATP.</text>
</comment>
<evidence type="ECO:0000256" key="7">
    <source>
        <dbReference type="ARBA" id="ARBA00022840"/>
    </source>
</evidence>
<dbReference type="GO" id="GO:0005524">
    <property type="term" value="F:ATP binding"/>
    <property type="evidence" value="ECO:0007669"/>
    <property type="project" value="UniProtKB-UniRule"/>
</dbReference>
<evidence type="ECO:0000313" key="12">
    <source>
        <dbReference type="EMBL" id="PPC78066.1"/>
    </source>
</evidence>
<dbReference type="Gene3D" id="1.20.1050.90">
    <property type="entry name" value="RecF/RecN/SMC, N-terminal domain"/>
    <property type="match status" value="1"/>
</dbReference>
<dbReference type="GO" id="GO:0000731">
    <property type="term" value="P:DNA synthesis involved in DNA repair"/>
    <property type="evidence" value="ECO:0007669"/>
    <property type="project" value="TreeGrafter"/>
</dbReference>
<dbReference type="PROSITE" id="PS00618">
    <property type="entry name" value="RECF_2"/>
    <property type="match status" value="1"/>
</dbReference>
<comment type="similarity">
    <text evidence="2 9 10">Belongs to the RecF family.</text>
</comment>
<name>A0A2S5KUX8_9PROT</name>
<reference evidence="12 13" key="1">
    <citation type="submission" date="2018-02" db="EMBL/GenBank/DDBJ databases">
        <title>novel marine gammaproteobacteria from coastal saline agro ecosystem.</title>
        <authorList>
            <person name="Krishnan R."/>
            <person name="Ramesh Kumar N."/>
        </authorList>
    </citation>
    <scope>NUCLEOTIDE SEQUENCE [LARGE SCALE GENOMIC DNA]</scope>
    <source>
        <strain evidence="12 13">228</strain>
    </source>
</reference>
<dbReference type="AlphaFoldDB" id="A0A2S5KUX8"/>
<evidence type="ECO:0000256" key="2">
    <source>
        <dbReference type="ARBA" id="ARBA00008016"/>
    </source>
</evidence>
<dbReference type="NCBIfam" id="TIGR00611">
    <property type="entry name" value="recf"/>
    <property type="match status" value="1"/>
</dbReference>
<keyword evidence="4 9" id="KW-0963">Cytoplasm</keyword>
<evidence type="ECO:0000256" key="1">
    <source>
        <dbReference type="ARBA" id="ARBA00004496"/>
    </source>
</evidence>
<evidence type="ECO:0000256" key="5">
    <source>
        <dbReference type="ARBA" id="ARBA00022705"/>
    </source>
</evidence>
<accession>A0A2S5KUX8</accession>
<dbReference type="PANTHER" id="PTHR32182">
    <property type="entry name" value="DNA REPLICATION AND REPAIR PROTEIN RECF"/>
    <property type="match status" value="1"/>
</dbReference>
<dbReference type="GO" id="GO:0005737">
    <property type="term" value="C:cytoplasm"/>
    <property type="evidence" value="ECO:0007669"/>
    <property type="project" value="UniProtKB-SubCell"/>
</dbReference>
<evidence type="ECO:0000256" key="10">
    <source>
        <dbReference type="RuleBase" id="RU000578"/>
    </source>
</evidence>
<evidence type="ECO:0000256" key="9">
    <source>
        <dbReference type="HAMAP-Rule" id="MF_00365"/>
    </source>
</evidence>
<dbReference type="SUPFAM" id="SSF52540">
    <property type="entry name" value="P-loop containing nucleoside triphosphate hydrolases"/>
    <property type="match status" value="1"/>
</dbReference>
<dbReference type="GO" id="GO:0006302">
    <property type="term" value="P:double-strand break repair"/>
    <property type="evidence" value="ECO:0007669"/>
    <property type="project" value="TreeGrafter"/>
</dbReference>
<sequence>MAITRLDIHRIRNIQQASLTPSPGVNLLWGANGSGKTSILEAIHMLSVARSFRTHKVKTVIAHGEPQCTLFARLRHLEEPEMTVGVQRQLDGDNQIRIGAGQPSNLAELARLLPLQVINPDAFRLLEGSPSERRHFLDWGVFHQEILFFDCWRRYQRALKQRNSLLKYARIDPLLRASWEAELVTQAAAIDEMRKAYLARFSPVFQDYLAKLTGLEDIALHYYPGWDAKRSLDDVLQSSAARDQELGFTQHGPHRADMRIRCGPRAAVDVLSRGQQKMVVCAMKLAQGQVLASDHQRQPIYLIDDLPAELDRDHRQALCELIEELACQVFITSVEADVLDECWSSGCQVKLFHVEQGLITEC</sequence>
<comment type="caution">
    <text evidence="12">The sequence shown here is derived from an EMBL/GenBank/DDBJ whole genome shotgun (WGS) entry which is preliminary data.</text>
</comment>
<dbReference type="InterPro" id="IPR027417">
    <property type="entry name" value="P-loop_NTPase"/>
</dbReference>